<sequence length="105" mass="11642">MTSMEEVHNFLSHIPGLAESVTMDKTMSFVRLASQLKDEIILAQTTDYDPAAALIEISEHVRSFLCCATNMPEEFVSGCWNAFSDTIWSYDNGGSTGQDAQCRAR</sequence>
<name>A0A8H7DE48_9AGAR</name>
<keyword evidence="2" id="KW-1185">Reference proteome</keyword>
<evidence type="ECO:0000313" key="2">
    <source>
        <dbReference type="Proteomes" id="UP000620124"/>
    </source>
</evidence>
<dbReference type="OrthoDB" id="3055037at2759"/>
<reference evidence="1" key="1">
    <citation type="submission" date="2020-05" db="EMBL/GenBank/DDBJ databases">
        <title>Mycena genomes resolve the evolution of fungal bioluminescence.</title>
        <authorList>
            <person name="Tsai I.J."/>
        </authorList>
    </citation>
    <scope>NUCLEOTIDE SEQUENCE</scope>
    <source>
        <strain evidence="1">CCC161011</strain>
    </source>
</reference>
<proteinExistence type="predicted"/>
<dbReference type="EMBL" id="JACAZI010000001">
    <property type="protein sequence ID" value="KAF7372129.1"/>
    <property type="molecule type" value="Genomic_DNA"/>
</dbReference>
<protein>
    <submittedName>
        <fullName evidence="1">Uncharacterized protein</fullName>
    </submittedName>
</protein>
<organism evidence="1 2">
    <name type="scientific">Mycena venus</name>
    <dbReference type="NCBI Taxonomy" id="2733690"/>
    <lineage>
        <taxon>Eukaryota</taxon>
        <taxon>Fungi</taxon>
        <taxon>Dikarya</taxon>
        <taxon>Basidiomycota</taxon>
        <taxon>Agaricomycotina</taxon>
        <taxon>Agaricomycetes</taxon>
        <taxon>Agaricomycetidae</taxon>
        <taxon>Agaricales</taxon>
        <taxon>Marasmiineae</taxon>
        <taxon>Mycenaceae</taxon>
        <taxon>Mycena</taxon>
    </lineage>
</organism>
<evidence type="ECO:0000313" key="1">
    <source>
        <dbReference type="EMBL" id="KAF7372129.1"/>
    </source>
</evidence>
<dbReference type="Proteomes" id="UP000620124">
    <property type="component" value="Unassembled WGS sequence"/>
</dbReference>
<dbReference type="AlphaFoldDB" id="A0A8H7DE48"/>
<accession>A0A8H7DE48</accession>
<gene>
    <name evidence="1" type="ORF">MVEN_00071800</name>
</gene>
<comment type="caution">
    <text evidence="1">The sequence shown here is derived from an EMBL/GenBank/DDBJ whole genome shotgun (WGS) entry which is preliminary data.</text>
</comment>